<evidence type="ECO:0000256" key="7">
    <source>
        <dbReference type="SAM" id="Phobius"/>
    </source>
</evidence>
<comment type="subcellular location">
    <subcellularLocation>
        <location evidence="1">Cell membrane</location>
        <topology evidence="1">Multi-pass membrane protein</topology>
    </subcellularLocation>
</comment>
<keyword evidence="10" id="KW-1185">Reference proteome</keyword>
<dbReference type="InterPro" id="IPR036259">
    <property type="entry name" value="MFS_trans_sf"/>
</dbReference>
<evidence type="ECO:0000256" key="1">
    <source>
        <dbReference type="ARBA" id="ARBA00004651"/>
    </source>
</evidence>
<keyword evidence="2" id="KW-0813">Transport</keyword>
<keyword evidence="6 7" id="KW-0472">Membrane</keyword>
<evidence type="ECO:0000313" key="10">
    <source>
        <dbReference type="Proteomes" id="UP000293142"/>
    </source>
</evidence>
<feature type="transmembrane region" description="Helical" evidence="7">
    <location>
        <begin position="384"/>
        <end position="412"/>
    </location>
</feature>
<dbReference type="InterPro" id="IPR011701">
    <property type="entry name" value="MFS"/>
</dbReference>
<dbReference type="PROSITE" id="PS50850">
    <property type="entry name" value="MFS"/>
    <property type="match status" value="1"/>
</dbReference>
<evidence type="ECO:0000256" key="5">
    <source>
        <dbReference type="ARBA" id="ARBA00022989"/>
    </source>
</evidence>
<proteinExistence type="predicted"/>
<evidence type="ECO:0000256" key="2">
    <source>
        <dbReference type="ARBA" id="ARBA00022448"/>
    </source>
</evidence>
<dbReference type="SUPFAM" id="SSF103473">
    <property type="entry name" value="MFS general substrate transporter"/>
    <property type="match status" value="1"/>
</dbReference>
<feature type="transmembrane region" description="Helical" evidence="7">
    <location>
        <begin position="333"/>
        <end position="355"/>
    </location>
</feature>
<keyword evidence="3" id="KW-1003">Cell membrane</keyword>
<organism evidence="9 10">
    <name type="scientific">Paenibacillus thalictri</name>
    <dbReference type="NCBI Taxonomy" id="2527873"/>
    <lineage>
        <taxon>Bacteria</taxon>
        <taxon>Bacillati</taxon>
        <taxon>Bacillota</taxon>
        <taxon>Bacilli</taxon>
        <taxon>Bacillales</taxon>
        <taxon>Paenibacillaceae</taxon>
        <taxon>Paenibacillus</taxon>
    </lineage>
</organism>
<dbReference type="Gene3D" id="1.20.1250.20">
    <property type="entry name" value="MFS general substrate transporter like domains"/>
    <property type="match status" value="1"/>
</dbReference>
<dbReference type="InterPro" id="IPR050171">
    <property type="entry name" value="MFS_Transporters"/>
</dbReference>
<evidence type="ECO:0000256" key="4">
    <source>
        <dbReference type="ARBA" id="ARBA00022692"/>
    </source>
</evidence>
<keyword evidence="4 7" id="KW-0812">Transmembrane</keyword>
<feature type="transmembrane region" description="Helical" evidence="7">
    <location>
        <begin position="279"/>
        <end position="297"/>
    </location>
</feature>
<feature type="transmembrane region" description="Helical" evidence="7">
    <location>
        <begin position="46"/>
        <end position="67"/>
    </location>
</feature>
<dbReference type="Pfam" id="PF07690">
    <property type="entry name" value="MFS_1"/>
    <property type="match status" value="1"/>
</dbReference>
<dbReference type="PANTHER" id="PTHR23517">
    <property type="entry name" value="RESISTANCE PROTEIN MDTM, PUTATIVE-RELATED-RELATED"/>
    <property type="match status" value="1"/>
</dbReference>
<dbReference type="GO" id="GO:0022857">
    <property type="term" value="F:transmembrane transporter activity"/>
    <property type="evidence" value="ECO:0007669"/>
    <property type="project" value="InterPro"/>
</dbReference>
<protein>
    <submittedName>
        <fullName evidence="9">MFS transporter</fullName>
    </submittedName>
</protein>
<comment type="caution">
    <text evidence="9">The sequence shown here is derived from an EMBL/GenBank/DDBJ whole genome shotgun (WGS) entry which is preliminary data.</text>
</comment>
<accession>A0A4Q9E0Z8</accession>
<dbReference type="InterPro" id="IPR020846">
    <property type="entry name" value="MFS_dom"/>
</dbReference>
<sequence>MDRICRSGISSPDCRLETNIPVMDCIRGNDNRIIDMVAHMTGKFQFYLLLAIFFLSNLAISGTRPIVSIHAHGLGASAFYIGVLVAAFAVFPLFLAIRIGKWVDRFGTKTLTVWGGSGIAVALAVPIWQPTLAGLLFSQICMGLANNCIVTATQKRVSITGGNRDKAVTGMTTIAAAADFVAPAAGGMLYEHGGFRITFLVLLLLQLVLLVLARMMDSEPLKSKTATGNAEKKNTLGLLKDRHIRKGVLVSGLAVYSKDIFSAYFPVLSSGYGFSPTQTGAVLSFVAAASVAVRLLQFKLVQWMQRDRLMAAALFIGAVAFTAASFLQHPWLLCATAICLGAGIGLVQPLSWVYLIEHTPKGREGEVLGLRSMLNRSWQLSGPLMLGVVGSSLGLMPVFWACGLTLLCGSWYSLGKALPFVSAEVRQSVDSPGKGS</sequence>
<reference evidence="9 10" key="1">
    <citation type="submission" date="2019-02" db="EMBL/GenBank/DDBJ databases">
        <title>Paenibacillus sp. nov., isolated from surface-sterilized tissue of Thalictrum simplex L.</title>
        <authorList>
            <person name="Tuo L."/>
        </authorList>
    </citation>
    <scope>NUCLEOTIDE SEQUENCE [LARGE SCALE GENOMIC DNA]</scope>
    <source>
        <strain evidence="9 10">N2SHLJ1</strain>
    </source>
</reference>
<feature type="transmembrane region" description="Helical" evidence="7">
    <location>
        <begin position="309"/>
        <end position="327"/>
    </location>
</feature>
<evidence type="ECO:0000256" key="6">
    <source>
        <dbReference type="ARBA" id="ARBA00023136"/>
    </source>
</evidence>
<name>A0A4Q9E0Z8_9BACL</name>
<keyword evidence="5 7" id="KW-1133">Transmembrane helix</keyword>
<dbReference type="PANTHER" id="PTHR23517:SF3">
    <property type="entry name" value="INTEGRAL MEMBRANE TRANSPORT PROTEIN"/>
    <property type="match status" value="1"/>
</dbReference>
<evidence type="ECO:0000256" key="3">
    <source>
        <dbReference type="ARBA" id="ARBA00022475"/>
    </source>
</evidence>
<dbReference type="Proteomes" id="UP000293142">
    <property type="component" value="Unassembled WGS sequence"/>
</dbReference>
<dbReference type="EMBL" id="SIRE01000003">
    <property type="protein sequence ID" value="TBL81231.1"/>
    <property type="molecule type" value="Genomic_DNA"/>
</dbReference>
<evidence type="ECO:0000259" key="8">
    <source>
        <dbReference type="PROSITE" id="PS50850"/>
    </source>
</evidence>
<feature type="transmembrane region" description="Helical" evidence="7">
    <location>
        <begin position="193"/>
        <end position="213"/>
    </location>
</feature>
<gene>
    <name evidence="9" type="ORF">EYB31_03845</name>
</gene>
<dbReference type="AlphaFoldDB" id="A0A4Q9E0Z8"/>
<evidence type="ECO:0000313" key="9">
    <source>
        <dbReference type="EMBL" id="TBL81231.1"/>
    </source>
</evidence>
<dbReference type="GO" id="GO:0005886">
    <property type="term" value="C:plasma membrane"/>
    <property type="evidence" value="ECO:0007669"/>
    <property type="project" value="UniProtKB-SubCell"/>
</dbReference>
<dbReference type="OrthoDB" id="4822895at2"/>
<feature type="domain" description="Major facilitator superfamily (MFS) profile" evidence="8">
    <location>
        <begin position="45"/>
        <end position="427"/>
    </location>
</feature>
<feature type="transmembrane region" description="Helical" evidence="7">
    <location>
        <begin position="79"/>
        <end position="99"/>
    </location>
</feature>
<feature type="transmembrane region" description="Helical" evidence="7">
    <location>
        <begin position="111"/>
        <end position="128"/>
    </location>
</feature>